<protein>
    <submittedName>
        <fullName evidence="3">Uncharacterized protein</fullName>
    </submittedName>
</protein>
<comment type="caution">
    <text evidence="3">The sequence shown here is derived from an EMBL/GenBank/DDBJ whole genome shotgun (WGS) entry which is preliminary data.</text>
</comment>
<feature type="non-terminal residue" evidence="3">
    <location>
        <position position="214"/>
    </location>
</feature>
<gene>
    <name evidence="3" type="ORF">PCOR1329_LOCUS55226</name>
</gene>
<feature type="compositionally biased region" description="Polar residues" evidence="2">
    <location>
        <begin position="10"/>
        <end position="33"/>
    </location>
</feature>
<feature type="region of interest" description="Disordered" evidence="2">
    <location>
        <begin position="1"/>
        <end position="42"/>
    </location>
</feature>
<proteinExistence type="predicted"/>
<keyword evidence="4" id="KW-1185">Reference proteome</keyword>
<dbReference type="Proteomes" id="UP001189429">
    <property type="component" value="Unassembled WGS sequence"/>
</dbReference>
<evidence type="ECO:0000256" key="2">
    <source>
        <dbReference type="SAM" id="MobiDB-lite"/>
    </source>
</evidence>
<reference evidence="3" key="1">
    <citation type="submission" date="2023-10" db="EMBL/GenBank/DDBJ databases">
        <authorList>
            <person name="Chen Y."/>
            <person name="Shah S."/>
            <person name="Dougan E. K."/>
            <person name="Thang M."/>
            <person name="Chan C."/>
        </authorList>
    </citation>
    <scope>NUCLEOTIDE SEQUENCE [LARGE SCALE GENOMIC DNA]</scope>
</reference>
<accession>A0ABN9V6W1</accession>
<organism evidence="3 4">
    <name type="scientific">Prorocentrum cordatum</name>
    <dbReference type="NCBI Taxonomy" id="2364126"/>
    <lineage>
        <taxon>Eukaryota</taxon>
        <taxon>Sar</taxon>
        <taxon>Alveolata</taxon>
        <taxon>Dinophyceae</taxon>
        <taxon>Prorocentrales</taxon>
        <taxon>Prorocentraceae</taxon>
        <taxon>Prorocentrum</taxon>
    </lineage>
</organism>
<sequence>DKELAALRKQVQQLSRTRPTENVQQSPPQSDAATTKDDAQGKQQELDALEQVVAALELAAKVKGVAPQTVIGYEEAQTSLRKLRQEIHDAKPLGAQVHDIGNKIQKADQQIAKLKATIEAEEQAIVEKQSLVVDLKQQLDTKEKARVQMQREQMELLRLRAPEQVTRAPEGSDQAVFDTFTASLEQLQSLVQSLGGGEQLAASCAQFVEPWLEQ</sequence>
<evidence type="ECO:0000313" key="3">
    <source>
        <dbReference type="EMBL" id="CAK0868637.1"/>
    </source>
</evidence>
<feature type="non-terminal residue" evidence="3">
    <location>
        <position position="1"/>
    </location>
</feature>
<dbReference type="EMBL" id="CAUYUJ010016767">
    <property type="protein sequence ID" value="CAK0868637.1"/>
    <property type="molecule type" value="Genomic_DNA"/>
</dbReference>
<feature type="coiled-coil region" evidence="1">
    <location>
        <begin position="97"/>
        <end position="155"/>
    </location>
</feature>
<evidence type="ECO:0000256" key="1">
    <source>
        <dbReference type="SAM" id="Coils"/>
    </source>
</evidence>
<keyword evidence="1" id="KW-0175">Coiled coil</keyword>
<evidence type="ECO:0000313" key="4">
    <source>
        <dbReference type="Proteomes" id="UP001189429"/>
    </source>
</evidence>
<name>A0ABN9V6W1_9DINO</name>